<organism evidence="3 4">
    <name type="scientific">Raphidocelis subcapitata</name>
    <dbReference type="NCBI Taxonomy" id="307507"/>
    <lineage>
        <taxon>Eukaryota</taxon>
        <taxon>Viridiplantae</taxon>
        <taxon>Chlorophyta</taxon>
        <taxon>core chlorophytes</taxon>
        <taxon>Chlorophyceae</taxon>
        <taxon>CS clade</taxon>
        <taxon>Sphaeropleales</taxon>
        <taxon>Selenastraceae</taxon>
        <taxon>Raphidocelis</taxon>
    </lineage>
</organism>
<reference evidence="3 4" key="1">
    <citation type="journal article" date="2018" name="Sci. Rep.">
        <title>Raphidocelis subcapitata (=Pseudokirchneriella subcapitata) provides an insight into genome evolution and environmental adaptations in the Sphaeropleales.</title>
        <authorList>
            <person name="Suzuki S."/>
            <person name="Yamaguchi H."/>
            <person name="Nakajima N."/>
            <person name="Kawachi M."/>
        </authorList>
    </citation>
    <scope>NUCLEOTIDE SEQUENCE [LARGE SCALE GENOMIC DNA]</scope>
    <source>
        <strain evidence="3 4">NIES-35</strain>
    </source>
</reference>
<evidence type="ECO:0000313" key="3">
    <source>
        <dbReference type="EMBL" id="GBF92183.1"/>
    </source>
</evidence>
<keyword evidence="4" id="KW-1185">Reference proteome</keyword>
<dbReference type="EMBL" id="BDRX01000030">
    <property type="protein sequence ID" value="GBF92183.1"/>
    <property type="molecule type" value="Genomic_DNA"/>
</dbReference>
<protein>
    <submittedName>
        <fullName evidence="3">Uncharacterized protein</fullName>
    </submittedName>
</protein>
<accession>A0A2V0P2V1</accession>
<gene>
    <name evidence="3" type="ORF">Rsub_05265</name>
</gene>
<dbReference type="OrthoDB" id="544002at2759"/>
<feature type="coiled-coil region" evidence="1">
    <location>
        <begin position="182"/>
        <end position="209"/>
    </location>
</feature>
<name>A0A2V0P2V1_9CHLO</name>
<comment type="caution">
    <text evidence="3">The sequence shown here is derived from an EMBL/GenBank/DDBJ whole genome shotgun (WGS) entry which is preliminary data.</text>
</comment>
<evidence type="ECO:0000256" key="1">
    <source>
        <dbReference type="SAM" id="Coils"/>
    </source>
</evidence>
<sequence>MSAGRLFGGLLGRGSSVSSLLACGWGGSSAVLAAGAAAAAAAPGACARSRCCPGAAAGPAPLQAAAFASTSATAWPTAAAAAAAAAQHVPAGARGYATGGRGLVPNRKPAVKKPARHQWHYCAPDYDPMLPHPSQPLPPYAPPRAHQKDYAAIFSAQMPVHHRNKFRRGWAKQTKLADEAWKAAWQRSRAQYERREAALQRRAEGLARRQAWAEWCAARDQTQGQQQQQQRQLTGQQEQPQQRTAEQAGAEGGPLQR</sequence>
<keyword evidence="1" id="KW-0175">Coiled coil</keyword>
<dbReference type="InParanoid" id="A0A2V0P2V1"/>
<dbReference type="AlphaFoldDB" id="A0A2V0P2V1"/>
<proteinExistence type="predicted"/>
<feature type="region of interest" description="Disordered" evidence="2">
    <location>
        <begin position="218"/>
        <end position="257"/>
    </location>
</feature>
<dbReference type="Proteomes" id="UP000247498">
    <property type="component" value="Unassembled WGS sequence"/>
</dbReference>
<feature type="compositionally biased region" description="Low complexity" evidence="2">
    <location>
        <begin position="221"/>
        <end position="248"/>
    </location>
</feature>
<evidence type="ECO:0000313" key="4">
    <source>
        <dbReference type="Proteomes" id="UP000247498"/>
    </source>
</evidence>
<evidence type="ECO:0000256" key="2">
    <source>
        <dbReference type="SAM" id="MobiDB-lite"/>
    </source>
</evidence>
<dbReference type="STRING" id="307507.A0A2V0P2V1"/>